<comment type="caution">
    <text evidence="2">The sequence shown here is derived from an EMBL/GenBank/DDBJ whole genome shotgun (WGS) entry which is preliminary data.</text>
</comment>
<feature type="transmembrane region" description="Helical" evidence="1">
    <location>
        <begin position="38"/>
        <end position="60"/>
    </location>
</feature>
<proteinExistence type="predicted"/>
<protein>
    <submittedName>
        <fullName evidence="2">Uncharacterized protein</fullName>
    </submittedName>
</protein>
<dbReference type="EMBL" id="NBYO01000001">
    <property type="protein sequence ID" value="OXT01630.1"/>
    <property type="molecule type" value="Genomic_DNA"/>
</dbReference>
<dbReference type="Proteomes" id="UP000215405">
    <property type="component" value="Unassembled WGS sequence"/>
</dbReference>
<keyword evidence="3" id="KW-1185">Reference proteome</keyword>
<name>A0A231V0H4_9HYPH</name>
<evidence type="ECO:0000313" key="3">
    <source>
        <dbReference type="Proteomes" id="UP000215405"/>
    </source>
</evidence>
<accession>A0A231V0H4</accession>
<organism evidence="2 3">
    <name type="scientific">Notoacmeibacter marinus</name>
    <dbReference type="NCBI Taxonomy" id="1876515"/>
    <lineage>
        <taxon>Bacteria</taxon>
        <taxon>Pseudomonadati</taxon>
        <taxon>Pseudomonadota</taxon>
        <taxon>Alphaproteobacteria</taxon>
        <taxon>Hyphomicrobiales</taxon>
        <taxon>Notoacmeibacteraceae</taxon>
        <taxon>Notoacmeibacter</taxon>
    </lineage>
</organism>
<evidence type="ECO:0000313" key="2">
    <source>
        <dbReference type="EMBL" id="OXT01630.1"/>
    </source>
</evidence>
<feature type="transmembrane region" description="Helical" evidence="1">
    <location>
        <begin position="12"/>
        <end position="32"/>
    </location>
</feature>
<sequence length="100" mass="10919">MTRRPSSLGAIIGINARLFWAFSLCVIAWFTWPTSMKWWGFGIISVCAALSALGLLIEAIRAASKLYLRDKALAEFEAQGAKPKTARVAGDDSLEKAGMR</sequence>
<evidence type="ECO:0000256" key="1">
    <source>
        <dbReference type="SAM" id="Phobius"/>
    </source>
</evidence>
<dbReference type="RefSeq" id="WP_094075598.1">
    <property type="nucleotide sequence ID" value="NZ_NBYO01000001.1"/>
</dbReference>
<keyword evidence="1" id="KW-1133">Transmembrane helix</keyword>
<keyword evidence="1" id="KW-0472">Membrane</keyword>
<dbReference type="AlphaFoldDB" id="A0A231V0H4"/>
<keyword evidence="1" id="KW-0812">Transmembrane</keyword>
<reference evidence="3" key="1">
    <citation type="journal article" date="2017" name="Int. J. Syst. Evol. Microbiol.">
        <title>Notoacmeibacter marinus gen. nov., sp. nov., isolated from the gut of a limpet and proposal of Notoacmeibacteraceae fam. nov. in the order Rhizobiales of the class Alphaproteobacteria.</title>
        <authorList>
            <person name="Huang Z."/>
            <person name="Guo F."/>
            <person name="Lai Q."/>
        </authorList>
    </citation>
    <scope>NUCLEOTIDE SEQUENCE [LARGE SCALE GENOMIC DNA]</scope>
    <source>
        <strain evidence="3">XMTR2A4</strain>
    </source>
</reference>
<gene>
    <name evidence="2" type="ORF">B7H23_01270</name>
</gene>